<accession>A0A3B0ZCY2</accession>
<reference evidence="2" key="1">
    <citation type="submission" date="2018-06" db="EMBL/GenBank/DDBJ databases">
        <authorList>
            <person name="Zhirakovskaya E."/>
        </authorList>
    </citation>
    <scope>NUCLEOTIDE SEQUENCE</scope>
</reference>
<sequence>MHTATKLMRSYIRHPSDIPLEYKLESLDDSATLNLNNVSYGGVSFNSDEPIQAGAVIELKILFVQPEFVSKCQVSWCQLEGDYYVIGAMFLKQDDLYMARMVEQICHIEHYKNEIMRREGRTMSGEQAATEWISKFASNFPKLM</sequence>
<dbReference type="Pfam" id="PF07238">
    <property type="entry name" value="PilZ"/>
    <property type="match status" value="1"/>
</dbReference>
<gene>
    <name evidence="2" type="ORF">MNBD_GAMMA22-2690</name>
</gene>
<name>A0A3B0ZCY2_9ZZZZ</name>
<organism evidence="2">
    <name type="scientific">hydrothermal vent metagenome</name>
    <dbReference type="NCBI Taxonomy" id="652676"/>
    <lineage>
        <taxon>unclassified sequences</taxon>
        <taxon>metagenomes</taxon>
        <taxon>ecological metagenomes</taxon>
    </lineage>
</organism>
<dbReference type="EMBL" id="UOFS01000006">
    <property type="protein sequence ID" value="VAW91278.1"/>
    <property type="molecule type" value="Genomic_DNA"/>
</dbReference>
<dbReference type="AlphaFoldDB" id="A0A3B0ZCY2"/>
<protein>
    <recommendedName>
        <fullName evidence="1">PilZ domain-containing protein</fullName>
    </recommendedName>
</protein>
<evidence type="ECO:0000313" key="2">
    <source>
        <dbReference type="EMBL" id="VAW91278.1"/>
    </source>
</evidence>
<dbReference type="InterPro" id="IPR009875">
    <property type="entry name" value="PilZ_domain"/>
</dbReference>
<proteinExistence type="predicted"/>
<feature type="domain" description="PilZ" evidence="1">
    <location>
        <begin position="9"/>
        <end position="97"/>
    </location>
</feature>
<evidence type="ECO:0000259" key="1">
    <source>
        <dbReference type="Pfam" id="PF07238"/>
    </source>
</evidence>
<dbReference type="GO" id="GO:0035438">
    <property type="term" value="F:cyclic-di-GMP binding"/>
    <property type="evidence" value="ECO:0007669"/>
    <property type="project" value="InterPro"/>
</dbReference>
<dbReference type="Gene3D" id="2.40.10.220">
    <property type="entry name" value="predicted glycosyltransferase like domains"/>
    <property type="match status" value="1"/>
</dbReference>